<dbReference type="GO" id="GO:1990429">
    <property type="term" value="C:peroxisomal importomer complex"/>
    <property type="evidence" value="ECO:0007669"/>
    <property type="project" value="TreeGrafter"/>
</dbReference>
<accession>A0A6N2M4M5</accession>
<dbReference type="GO" id="GO:0005778">
    <property type="term" value="C:peroxisomal membrane"/>
    <property type="evidence" value="ECO:0007669"/>
    <property type="project" value="InterPro"/>
</dbReference>
<name>A0A6N2M4M5_SALVM</name>
<dbReference type="InterPro" id="IPR017375">
    <property type="entry name" value="PEX12"/>
</dbReference>
<feature type="region of interest" description="Disordered" evidence="1">
    <location>
        <begin position="1"/>
        <end position="22"/>
    </location>
</feature>
<sequence>MAKSGSHPKATELNRKNPSPGLARKQPCFRYSRSHRCSLLGFWLLKRLEMDTSSRISKIRSNERERLHGPPWLKALQRALLSCTYTMLDYAQTGLIAAVFFFKMMEWWYQSAEERVSAPTVYPPPPPPPAPKLHVHIAPQNNMFFLSSFSHLHLEWPAIIFY</sequence>
<dbReference type="GO" id="GO:0004842">
    <property type="term" value="F:ubiquitin-protein transferase activity"/>
    <property type="evidence" value="ECO:0007669"/>
    <property type="project" value="TreeGrafter"/>
</dbReference>
<evidence type="ECO:0000313" key="2">
    <source>
        <dbReference type="EMBL" id="VFU44582.1"/>
    </source>
</evidence>
<gene>
    <name evidence="2" type="ORF">SVIM_LOCUS274732</name>
</gene>
<dbReference type="GO" id="GO:0016558">
    <property type="term" value="P:protein import into peroxisome matrix"/>
    <property type="evidence" value="ECO:0007669"/>
    <property type="project" value="InterPro"/>
</dbReference>
<dbReference type="GO" id="GO:0008270">
    <property type="term" value="F:zinc ion binding"/>
    <property type="evidence" value="ECO:0007669"/>
    <property type="project" value="InterPro"/>
</dbReference>
<organism evidence="2">
    <name type="scientific">Salix viminalis</name>
    <name type="common">Common osier</name>
    <name type="synonym">Basket willow</name>
    <dbReference type="NCBI Taxonomy" id="40686"/>
    <lineage>
        <taxon>Eukaryota</taxon>
        <taxon>Viridiplantae</taxon>
        <taxon>Streptophyta</taxon>
        <taxon>Embryophyta</taxon>
        <taxon>Tracheophyta</taxon>
        <taxon>Spermatophyta</taxon>
        <taxon>Magnoliopsida</taxon>
        <taxon>eudicotyledons</taxon>
        <taxon>Gunneridae</taxon>
        <taxon>Pentapetalae</taxon>
        <taxon>rosids</taxon>
        <taxon>fabids</taxon>
        <taxon>Malpighiales</taxon>
        <taxon>Salicaceae</taxon>
        <taxon>Saliceae</taxon>
        <taxon>Salix</taxon>
    </lineage>
</organism>
<dbReference type="PANTHER" id="PTHR12888">
    <property type="entry name" value="PEROXISOME ASSEMBLY PROTEIN 12 PEROXIN-12"/>
    <property type="match status" value="1"/>
</dbReference>
<reference evidence="2" key="1">
    <citation type="submission" date="2019-03" db="EMBL/GenBank/DDBJ databases">
        <authorList>
            <person name="Mank J."/>
            <person name="Almeida P."/>
        </authorList>
    </citation>
    <scope>NUCLEOTIDE SEQUENCE</scope>
    <source>
        <strain evidence="2">78183</strain>
    </source>
</reference>
<dbReference type="AlphaFoldDB" id="A0A6N2M4M5"/>
<dbReference type="EMBL" id="CAADRP010001605">
    <property type="protein sequence ID" value="VFU44582.1"/>
    <property type="molecule type" value="Genomic_DNA"/>
</dbReference>
<evidence type="ECO:0000256" key="1">
    <source>
        <dbReference type="SAM" id="MobiDB-lite"/>
    </source>
</evidence>
<proteinExistence type="predicted"/>
<dbReference type="PANTHER" id="PTHR12888:SF0">
    <property type="entry name" value="PEROXISOME ASSEMBLY PROTEIN 12"/>
    <property type="match status" value="1"/>
</dbReference>
<protein>
    <submittedName>
        <fullName evidence="2">Uncharacterized protein</fullName>
    </submittedName>
</protein>
<dbReference type="GO" id="GO:0006513">
    <property type="term" value="P:protein monoubiquitination"/>
    <property type="evidence" value="ECO:0007669"/>
    <property type="project" value="TreeGrafter"/>
</dbReference>